<keyword evidence="4" id="KW-1185">Reference proteome</keyword>
<name>A0ABQ6MU91_9STRA</name>
<comment type="caution">
    <text evidence="3">The sequence shown here is derived from an EMBL/GenBank/DDBJ whole genome shotgun (WGS) entry which is preliminary data.</text>
</comment>
<evidence type="ECO:0000313" key="3">
    <source>
        <dbReference type="EMBL" id="GMI32544.1"/>
    </source>
</evidence>
<keyword evidence="2" id="KW-0472">Membrane</keyword>
<protein>
    <submittedName>
        <fullName evidence="3">Uncharacterized protein</fullName>
    </submittedName>
</protein>
<keyword evidence="2" id="KW-1133">Transmembrane helix</keyword>
<feature type="non-terminal residue" evidence="3">
    <location>
        <position position="1"/>
    </location>
</feature>
<gene>
    <name evidence="3" type="ORF">TeGR_g14663</name>
</gene>
<feature type="compositionally biased region" description="Low complexity" evidence="1">
    <location>
        <begin position="182"/>
        <end position="201"/>
    </location>
</feature>
<evidence type="ECO:0000313" key="4">
    <source>
        <dbReference type="Proteomes" id="UP001165060"/>
    </source>
</evidence>
<reference evidence="3 4" key="1">
    <citation type="journal article" date="2023" name="Commun. Biol.">
        <title>Genome analysis of Parmales, the sister group of diatoms, reveals the evolutionary specialization of diatoms from phago-mixotrophs to photoautotrophs.</title>
        <authorList>
            <person name="Ban H."/>
            <person name="Sato S."/>
            <person name="Yoshikawa S."/>
            <person name="Yamada K."/>
            <person name="Nakamura Y."/>
            <person name="Ichinomiya M."/>
            <person name="Sato N."/>
            <person name="Blanc-Mathieu R."/>
            <person name="Endo H."/>
            <person name="Kuwata A."/>
            <person name="Ogata H."/>
        </authorList>
    </citation>
    <scope>NUCLEOTIDE SEQUENCE [LARGE SCALE GENOMIC DNA]</scope>
</reference>
<feature type="region of interest" description="Disordered" evidence="1">
    <location>
        <begin position="169"/>
        <end position="201"/>
    </location>
</feature>
<evidence type="ECO:0000256" key="1">
    <source>
        <dbReference type="SAM" id="MobiDB-lite"/>
    </source>
</evidence>
<accession>A0ABQ6MU91</accession>
<proteinExistence type="predicted"/>
<sequence>LVAALTPFAALYLYFSEVETVLSYSTVMRNVGILSGAWLTSVVIFLAIINQGYRHTFYSFQTAHAWAKSYFDEENDESQRSQLHSHNTRMWKSIRPQYAEWLAANWSRWEEEQPEWFNDVFRAQLEVENLIPADAEHIKARTHRRTRATQGGRGAGRAKVVPLSISGARREFDEPSEQDLDAAAAEAAASVATESSSGRSL</sequence>
<evidence type="ECO:0000256" key="2">
    <source>
        <dbReference type="SAM" id="Phobius"/>
    </source>
</evidence>
<dbReference type="Proteomes" id="UP001165060">
    <property type="component" value="Unassembled WGS sequence"/>
</dbReference>
<dbReference type="EMBL" id="BRYB01000550">
    <property type="protein sequence ID" value="GMI32544.1"/>
    <property type="molecule type" value="Genomic_DNA"/>
</dbReference>
<feature type="transmembrane region" description="Helical" evidence="2">
    <location>
        <begin position="31"/>
        <end position="49"/>
    </location>
</feature>
<keyword evidence="2" id="KW-0812">Transmembrane</keyword>
<organism evidence="3 4">
    <name type="scientific">Tetraparma gracilis</name>
    <dbReference type="NCBI Taxonomy" id="2962635"/>
    <lineage>
        <taxon>Eukaryota</taxon>
        <taxon>Sar</taxon>
        <taxon>Stramenopiles</taxon>
        <taxon>Ochrophyta</taxon>
        <taxon>Bolidophyceae</taxon>
        <taxon>Parmales</taxon>
        <taxon>Triparmaceae</taxon>
        <taxon>Tetraparma</taxon>
    </lineage>
</organism>